<dbReference type="EMBL" id="BAAAEW010000047">
    <property type="protein sequence ID" value="GAA0769026.1"/>
    <property type="molecule type" value="Genomic_DNA"/>
</dbReference>
<keyword evidence="3" id="KW-1185">Reference proteome</keyword>
<feature type="transmembrane region" description="Helical" evidence="1">
    <location>
        <begin position="31"/>
        <end position="54"/>
    </location>
</feature>
<sequence length="339" mass="34051">MGTIHPATRLNALPDELSLAPAVMATPLGAVSWPAVFAGATGAAALSLILLMLGSGLGLSAASPWAQHGADVGTLGVAAILWIIVTSLAASALGGYIAGRLRSRWRDAQGDEVFFRDTVHGFLSWGLATLVSAAVLGGAASSIIGSGAKASAAALVGGGSAVAAADPTRYAVDKLFRTPDGIAPQSTDTAVTARNAAAATATAAAANALPGTVTVVPTVMPVSGSLDRSNDRALAAEATAIFVANLRSGALPADDLRYLGQRVSQQTGLAPQDAEKRVSDGYARLQAQPAEADNAARVAADQARGASAKTLLWLFISLLIGAFAATLAATYGGRERDRA</sequence>
<comment type="caution">
    <text evidence="2">The sequence shown here is derived from an EMBL/GenBank/DDBJ whole genome shotgun (WGS) entry which is preliminary data.</text>
</comment>
<reference evidence="2 3" key="1">
    <citation type="journal article" date="2019" name="Int. J. Syst. Evol. Microbiol.">
        <title>The Global Catalogue of Microorganisms (GCM) 10K type strain sequencing project: providing services to taxonomists for standard genome sequencing and annotation.</title>
        <authorList>
            <consortium name="The Broad Institute Genomics Platform"/>
            <consortium name="The Broad Institute Genome Sequencing Center for Infectious Disease"/>
            <person name="Wu L."/>
            <person name="Ma J."/>
        </authorList>
    </citation>
    <scope>NUCLEOTIDE SEQUENCE [LARGE SCALE GENOMIC DNA]</scope>
    <source>
        <strain evidence="2 3">JCM 15503</strain>
    </source>
</reference>
<evidence type="ECO:0000256" key="1">
    <source>
        <dbReference type="SAM" id="Phobius"/>
    </source>
</evidence>
<evidence type="ECO:0000313" key="3">
    <source>
        <dbReference type="Proteomes" id="UP001500279"/>
    </source>
</evidence>
<evidence type="ECO:0008006" key="4">
    <source>
        <dbReference type="Google" id="ProtNLM"/>
    </source>
</evidence>
<proteinExistence type="predicted"/>
<keyword evidence="1" id="KW-0812">Transmembrane</keyword>
<protein>
    <recommendedName>
        <fullName evidence="4">Transmembrane protein</fullName>
    </recommendedName>
</protein>
<keyword evidence="1" id="KW-1133">Transmembrane helix</keyword>
<organism evidence="2 3">
    <name type="scientific">Ideonella azotifigens</name>
    <dbReference type="NCBI Taxonomy" id="513160"/>
    <lineage>
        <taxon>Bacteria</taxon>
        <taxon>Pseudomonadati</taxon>
        <taxon>Pseudomonadota</taxon>
        <taxon>Betaproteobacteria</taxon>
        <taxon>Burkholderiales</taxon>
        <taxon>Sphaerotilaceae</taxon>
        <taxon>Ideonella</taxon>
    </lineage>
</organism>
<name>A0ABN1KJW3_9BURK</name>
<dbReference type="RefSeq" id="WP_231010156.1">
    <property type="nucleotide sequence ID" value="NZ_BAAAEW010000047.1"/>
</dbReference>
<dbReference type="Proteomes" id="UP001500279">
    <property type="component" value="Unassembled WGS sequence"/>
</dbReference>
<feature type="transmembrane region" description="Helical" evidence="1">
    <location>
        <begin position="119"/>
        <end position="140"/>
    </location>
</feature>
<feature type="transmembrane region" description="Helical" evidence="1">
    <location>
        <begin position="75"/>
        <end position="99"/>
    </location>
</feature>
<evidence type="ECO:0000313" key="2">
    <source>
        <dbReference type="EMBL" id="GAA0769026.1"/>
    </source>
</evidence>
<accession>A0ABN1KJW3</accession>
<gene>
    <name evidence="2" type="ORF">GCM10009107_59400</name>
</gene>
<feature type="transmembrane region" description="Helical" evidence="1">
    <location>
        <begin position="311"/>
        <end position="331"/>
    </location>
</feature>
<keyword evidence="1" id="KW-0472">Membrane</keyword>